<organism evidence="2 3">
    <name type="scientific">Enterococcus pseudoavium</name>
    <dbReference type="NCBI Taxonomy" id="44007"/>
    <lineage>
        <taxon>Bacteria</taxon>
        <taxon>Bacillati</taxon>
        <taxon>Bacillota</taxon>
        <taxon>Bacilli</taxon>
        <taxon>Lactobacillales</taxon>
        <taxon>Enterococcaceae</taxon>
        <taxon>Enterococcus</taxon>
    </lineage>
</organism>
<proteinExistence type="predicted"/>
<dbReference type="InterPro" id="IPR036388">
    <property type="entry name" value="WH-like_DNA-bd_sf"/>
</dbReference>
<dbReference type="InterPro" id="IPR052509">
    <property type="entry name" value="Metal_resp_DNA-bind_regulator"/>
</dbReference>
<protein>
    <submittedName>
        <fullName evidence="2">PadR family transcriptional regulator</fullName>
    </submittedName>
</protein>
<dbReference type="PANTHER" id="PTHR33169">
    <property type="entry name" value="PADR-FAMILY TRANSCRIPTIONAL REGULATOR"/>
    <property type="match status" value="1"/>
</dbReference>
<dbReference type="InterPro" id="IPR005149">
    <property type="entry name" value="Tscrpt_reg_PadR_N"/>
</dbReference>
<gene>
    <name evidence="2" type="ORF">P7H00_07755</name>
</gene>
<evidence type="ECO:0000259" key="1">
    <source>
        <dbReference type="Pfam" id="PF03551"/>
    </source>
</evidence>
<feature type="domain" description="Transcription regulator PadR N-terminal" evidence="1">
    <location>
        <begin position="6"/>
        <end position="82"/>
    </location>
</feature>
<dbReference type="Pfam" id="PF03551">
    <property type="entry name" value="PadR"/>
    <property type="match status" value="1"/>
</dbReference>
<accession>A0AAE4I051</accession>
<name>A0AAE4I051_9ENTE</name>
<dbReference type="PANTHER" id="PTHR33169:SF14">
    <property type="entry name" value="TRANSCRIPTIONAL REGULATOR RV3488"/>
    <property type="match status" value="1"/>
</dbReference>
<dbReference type="InterPro" id="IPR036390">
    <property type="entry name" value="WH_DNA-bd_sf"/>
</dbReference>
<dbReference type="Proteomes" id="UP001180842">
    <property type="component" value="Unassembled WGS sequence"/>
</dbReference>
<dbReference type="EMBL" id="JARQAI010000009">
    <property type="protein sequence ID" value="MDT2737019.1"/>
    <property type="molecule type" value="Genomic_DNA"/>
</dbReference>
<dbReference type="RefSeq" id="WP_311797000.1">
    <property type="nucleotide sequence ID" value="NZ_JARQAI010000009.1"/>
</dbReference>
<reference evidence="2" key="1">
    <citation type="submission" date="2023-03" db="EMBL/GenBank/DDBJ databases">
        <authorList>
            <person name="Shen W."/>
            <person name="Cai J."/>
        </authorList>
    </citation>
    <scope>NUCLEOTIDE SEQUENCE</scope>
    <source>
        <strain evidence="2">P69-2</strain>
    </source>
</reference>
<evidence type="ECO:0000313" key="2">
    <source>
        <dbReference type="EMBL" id="MDT2737019.1"/>
    </source>
</evidence>
<dbReference type="AlphaFoldDB" id="A0AAE4I051"/>
<dbReference type="SUPFAM" id="SSF46785">
    <property type="entry name" value="Winged helix' DNA-binding domain"/>
    <property type="match status" value="1"/>
</dbReference>
<evidence type="ECO:0000313" key="3">
    <source>
        <dbReference type="Proteomes" id="UP001180842"/>
    </source>
</evidence>
<dbReference type="Gene3D" id="1.10.10.10">
    <property type="entry name" value="Winged helix-like DNA-binding domain superfamily/Winged helix DNA-binding domain"/>
    <property type="match status" value="1"/>
</dbReference>
<sequence>MIPLLILGLLKERPESYGYELLADMEANYFQYFVRFTKGSFYYNMQQLEEKGMIEKVVINTNLEEKEKNRYFLTELGEREFERLFLKYGSKSEPITFPFYTPMVFVDQVEPEVMKEILTKQINQTKEKIQLIDDALKTPNSLRRNFVKMMENSKHHHEVNLAWFQEQLNEYNN</sequence>
<comment type="caution">
    <text evidence="2">The sequence shown here is derived from an EMBL/GenBank/DDBJ whole genome shotgun (WGS) entry which is preliminary data.</text>
</comment>